<keyword evidence="2" id="KW-0812">Transmembrane</keyword>
<sequence>MTQNHVVSAEGEKPERESPTTCAQRGMSEVSVQGAEGVFCTADEPCSGVVDRITRFACPSQGDLDQSGLHILEHGSCCATLLNGVIGCVVMNSSDAEEQCLPTPTWYKPPTSLLSSMSSNSQNDADTETSVRRKASSRLNDDSDGLLQQSESNAMKTGTGLTTTWIVLIAVMPCVAIAVIIGAVAFRRKKKTPDQGEKVDLEASGADDTSTYTTMPITPKEEVHLL</sequence>
<organism evidence="3">
    <name type="scientific">Albugo laibachii Nc14</name>
    <dbReference type="NCBI Taxonomy" id="890382"/>
    <lineage>
        <taxon>Eukaryota</taxon>
        <taxon>Sar</taxon>
        <taxon>Stramenopiles</taxon>
        <taxon>Oomycota</taxon>
        <taxon>Peronosporomycetes</taxon>
        <taxon>Albuginales</taxon>
        <taxon>Albuginaceae</taxon>
        <taxon>Albugo</taxon>
    </lineage>
</organism>
<feature type="transmembrane region" description="Helical" evidence="2">
    <location>
        <begin position="165"/>
        <end position="186"/>
    </location>
</feature>
<feature type="region of interest" description="Disordered" evidence="1">
    <location>
        <begin position="1"/>
        <end position="26"/>
    </location>
</feature>
<feature type="region of interest" description="Disordered" evidence="1">
    <location>
        <begin position="111"/>
        <end position="151"/>
    </location>
</feature>
<feature type="region of interest" description="Disordered" evidence="1">
    <location>
        <begin position="191"/>
        <end position="218"/>
    </location>
</feature>
<reference evidence="3" key="2">
    <citation type="submission" date="2011-02" db="EMBL/GenBank/DDBJ databases">
        <authorList>
            <person name="MacLean D."/>
        </authorList>
    </citation>
    <scope>NUCLEOTIDE SEQUENCE</scope>
</reference>
<protein>
    <submittedName>
        <fullName evidence="3">AlNc14C4G649 protein</fullName>
    </submittedName>
</protein>
<dbReference type="AlphaFoldDB" id="F0W0K8"/>
<feature type="compositionally biased region" description="Polar residues" evidence="1">
    <location>
        <begin position="207"/>
        <end position="216"/>
    </location>
</feature>
<dbReference type="HOGENOM" id="CLU_1226688_0_0_1"/>
<keyword evidence="2" id="KW-0472">Membrane</keyword>
<evidence type="ECO:0000256" key="1">
    <source>
        <dbReference type="SAM" id="MobiDB-lite"/>
    </source>
</evidence>
<name>F0W0K8_9STRA</name>
<gene>
    <name evidence="3" type="primary">AlNc14C4G649</name>
    <name evidence="3" type="ORF">ALNC14_007230</name>
</gene>
<feature type="compositionally biased region" description="Low complexity" evidence="1">
    <location>
        <begin position="112"/>
        <end position="121"/>
    </location>
</feature>
<keyword evidence="2" id="KW-1133">Transmembrane helix</keyword>
<feature type="compositionally biased region" description="Basic and acidic residues" evidence="1">
    <location>
        <begin position="192"/>
        <end position="201"/>
    </location>
</feature>
<evidence type="ECO:0000256" key="2">
    <source>
        <dbReference type="SAM" id="Phobius"/>
    </source>
</evidence>
<dbReference type="EMBL" id="FR824049">
    <property type="protein sequence ID" value="CCA14580.1"/>
    <property type="molecule type" value="Genomic_DNA"/>
</dbReference>
<accession>F0W0K8</accession>
<evidence type="ECO:0000313" key="3">
    <source>
        <dbReference type="EMBL" id="CCA14580.1"/>
    </source>
</evidence>
<reference evidence="3" key="1">
    <citation type="journal article" date="2011" name="PLoS Biol.">
        <title>Gene gain and loss during evolution of obligate parasitism in the white rust pathogen of Arabidopsis thaliana.</title>
        <authorList>
            <person name="Kemen E."/>
            <person name="Gardiner A."/>
            <person name="Schultz-Larsen T."/>
            <person name="Kemen A.C."/>
            <person name="Balmuth A.L."/>
            <person name="Robert-Seilaniantz A."/>
            <person name="Bailey K."/>
            <person name="Holub E."/>
            <person name="Studholme D.J."/>
            <person name="Maclean D."/>
            <person name="Jones J.D."/>
        </authorList>
    </citation>
    <scope>NUCLEOTIDE SEQUENCE</scope>
</reference>
<proteinExistence type="predicted"/>